<dbReference type="KEGG" id="smiz:4412673_02592"/>
<feature type="transmembrane region" description="Helical" evidence="1">
    <location>
        <begin position="7"/>
        <end position="28"/>
    </location>
</feature>
<proteinExistence type="predicted"/>
<keyword evidence="1" id="KW-0812">Transmembrane</keyword>
<name>A0AAJ4XDH3_9SPHI</name>
<sequence>MNPILRKILAVVLGIVVGSVVNMALVSISGTVIPPPDGVDVTTAEGLKAGMHLFEPKHFIFPFLAHALGTFVGALVAAWIAPSSKLTFAMVIAVFFFLGGLASIFMLPSPLWYTFVDLVFAYFPMAYFAKNIISKD</sequence>
<protein>
    <submittedName>
        <fullName evidence="2">Uncharacterized protein</fullName>
    </submittedName>
</protein>
<keyword evidence="1" id="KW-0472">Membrane</keyword>
<dbReference type="RefSeq" id="WP_093097479.1">
    <property type="nucleotide sequence ID" value="NZ_DAMBSL010000090.1"/>
</dbReference>
<dbReference type="EMBL" id="LT906468">
    <property type="protein sequence ID" value="SNV52001.1"/>
    <property type="molecule type" value="Genomic_DNA"/>
</dbReference>
<reference evidence="2 3" key="1">
    <citation type="submission" date="2017-06" db="EMBL/GenBank/DDBJ databases">
        <authorList>
            <consortium name="Pathogen Informatics"/>
        </authorList>
    </citation>
    <scope>NUCLEOTIDE SEQUENCE [LARGE SCALE GENOMIC DNA]</scope>
    <source>
        <strain evidence="2 3">NCTC12149</strain>
    </source>
</reference>
<accession>A0AAJ4XDH3</accession>
<evidence type="ECO:0000313" key="3">
    <source>
        <dbReference type="Proteomes" id="UP000215355"/>
    </source>
</evidence>
<evidence type="ECO:0000256" key="1">
    <source>
        <dbReference type="SAM" id="Phobius"/>
    </source>
</evidence>
<dbReference type="AlphaFoldDB" id="A0AAJ4XDH3"/>
<feature type="transmembrane region" description="Helical" evidence="1">
    <location>
        <begin position="111"/>
        <end position="129"/>
    </location>
</feature>
<evidence type="ECO:0000313" key="2">
    <source>
        <dbReference type="EMBL" id="SNV52001.1"/>
    </source>
</evidence>
<organism evidence="2 3">
    <name type="scientific">Sphingobacterium mizutaii</name>
    <dbReference type="NCBI Taxonomy" id="1010"/>
    <lineage>
        <taxon>Bacteria</taxon>
        <taxon>Pseudomonadati</taxon>
        <taxon>Bacteroidota</taxon>
        <taxon>Sphingobacteriia</taxon>
        <taxon>Sphingobacteriales</taxon>
        <taxon>Sphingobacteriaceae</taxon>
        <taxon>Sphingobacterium</taxon>
    </lineage>
</organism>
<keyword evidence="1" id="KW-1133">Transmembrane helix</keyword>
<feature type="transmembrane region" description="Helical" evidence="1">
    <location>
        <begin position="59"/>
        <end position="79"/>
    </location>
</feature>
<gene>
    <name evidence="2" type="ORF">SAMEA4412673_02592</name>
</gene>
<dbReference type="Proteomes" id="UP000215355">
    <property type="component" value="Chromosome 1"/>
</dbReference>
<feature type="transmembrane region" description="Helical" evidence="1">
    <location>
        <begin position="86"/>
        <end position="105"/>
    </location>
</feature>